<accession>A0AAU8VFL2</accession>
<dbReference type="AlphaFoldDB" id="A0AAU8VFL2"/>
<proteinExistence type="predicted"/>
<evidence type="ECO:0000313" key="1">
    <source>
        <dbReference type="EMBL" id="ARB04178.1"/>
    </source>
</evidence>
<reference evidence="1 2" key="1">
    <citation type="submission" date="2017-03" db="EMBL/GenBank/DDBJ databases">
        <title>N. lactamica Y92-1009 whole genome sequence.</title>
        <authorList>
            <person name="Pandey A.K."/>
            <person name="Read R.C."/>
        </authorList>
    </citation>
    <scope>NUCLEOTIDE SEQUENCE [LARGE SCALE GENOMIC DNA]</scope>
    <source>
        <strain evidence="1 2">Y92-1009</strain>
    </source>
</reference>
<organism evidence="1 2">
    <name type="scientific">Neisseria lactamica</name>
    <dbReference type="NCBI Taxonomy" id="486"/>
    <lineage>
        <taxon>Bacteria</taxon>
        <taxon>Pseudomonadati</taxon>
        <taxon>Pseudomonadota</taxon>
        <taxon>Betaproteobacteria</taxon>
        <taxon>Neisseriales</taxon>
        <taxon>Neisseriaceae</taxon>
        <taxon>Neisseria</taxon>
    </lineage>
</organism>
<name>A0AAU8VFL2_NEILA</name>
<protein>
    <submittedName>
        <fullName evidence="1">Uncharacterized protein</fullName>
    </submittedName>
</protein>
<sequence>MAEGINSRNLKPRHFHKKQRAVGWAVGWASAHQSHQFHRIKGFWGIGVIRRFRFPAALMDLTESVGMVGLVILE</sequence>
<dbReference type="EMBL" id="CP019894">
    <property type="protein sequence ID" value="ARB04178.1"/>
    <property type="molecule type" value="Genomic_DNA"/>
</dbReference>
<gene>
    <name evidence="1" type="ORF">B2G52_04165</name>
</gene>
<dbReference type="Proteomes" id="UP000191249">
    <property type="component" value="Chromosome"/>
</dbReference>
<evidence type="ECO:0000313" key="2">
    <source>
        <dbReference type="Proteomes" id="UP000191249"/>
    </source>
</evidence>